<protein>
    <submittedName>
        <fullName evidence="1">Uncharacterized protein</fullName>
    </submittedName>
</protein>
<dbReference type="Proteomes" id="UP000078492">
    <property type="component" value="Unassembled WGS sequence"/>
</dbReference>
<organism evidence="1 2">
    <name type="scientific">Trachymyrmex cornetzi</name>
    <dbReference type="NCBI Taxonomy" id="471704"/>
    <lineage>
        <taxon>Eukaryota</taxon>
        <taxon>Metazoa</taxon>
        <taxon>Ecdysozoa</taxon>
        <taxon>Arthropoda</taxon>
        <taxon>Hexapoda</taxon>
        <taxon>Insecta</taxon>
        <taxon>Pterygota</taxon>
        <taxon>Neoptera</taxon>
        <taxon>Endopterygota</taxon>
        <taxon>Hymenoptera</taxon>
        <taxon>Apocrita</taxon>
        <taxon>Aculeata</taxon>
        <taxon>Formicoidea</taxon>
        <taxon>Formicidae</taxon>
        <taxon>Myrmicinae</taxon>
        <taxon>Trachymyrmex</taxon>
    </lineage>
</organism>
<sequence>IHRSKMFKYRLNLYIAIGIDTIGGKRAILRRLTFLRHEFISSLLI</sequence>
<feature type="non-terminal residue" evidence="1">
    <location>
        <position position="1"/>
    </location>
</feature>
<reference evidence="1 2" key="1">
    <citation type="submission" date="2015-09" db="EMBL/GenBank/DDBJ databases">
        <title>Trachymyrmex cornetzi WGS genome.</title>
        <authorList>
            <person name="Nygaard S."/>
            <person name="Hu H."/>
            <person name="Boomsma J."/>
            <person name="Zhang G."/>
        </authorList>
    </citation>
    <scope>NUCLEOTIDE SEQUENCE [LARGE SCALE GENOMIC DNA]</scope>
    <source>
        <strain evidence="1">Tcor2-1</strain>
        <tissue evidence="1">Whole body</tissue>
    </source>
</reference>
<name>A0A195E1F5_9HYME</name>
<dbReference type="AlphaFoldDB" id="A0A195E1F5"/>
<keyword evidence="2" id="KW-1185">Reference proteome</keyword>
<evidence type="ECO:0000313" key="1">
    <source>
        <dbReference type="EMBL" id="KYN18963.1"/>
    </source>
</evidence>
<evidence type="ECO:0000313" key="2">
    <source>
        <dbReference type="Proteomes" id="UP000078492"/>
    </source>
</evidence>
<dbReference type="EMBL" id="KQ979814">
    <property type="protein sequence ID" value="KYN18963.1"/>
    <property type="molecule type" value="Genomic_DNA"/>
</dbReference>
<proteinExistence type="predicted"/>
<gene>
    <name evidence="1" type="ORF">ALC57_08636</name>
</gene>
<accession>A0A195E1F5</accession>